<proteinExistence type="predicted"/>
<gene>
    <name evidence="2" type="ORF">SAMN02745716_0725</name>
</gene>
<dbReference type="RefSeq" id="WP_177169304.1">
    <property type="nucleotide sequence ID" value="NZ_FNWJ01000001.1"/>
</dbReference>
<sequence>MPALPLDEAGKYVAAAYIVFAVLPVVYVAILGAKLARIEGELAKLLELTDDERSAR</sequence>
<keyword evidence="1" id="KW-0812">Transmembrane</keyword>
<dbReference type="EMBL" id="FNWJ01000001">
    <property type="protein sequence ID" value="SEH11304.1"/>
    <property type="molecule type" value="Genomic_DNA"/>
</dbReference>
<name>A0A1H6FNG3_THEAL</name>
<organism evidence="2 3">
    <name type="scientific">Thermoleophilum album</name>
    <dbReference type="NCBI Taxonomy" id="29539"/>
    <lineage>
        <taxon>Bacteria</taxon>
        <taxon>Bacillati</taxon>
        <taxon>Actinomycetota</taxon>
        <taxon>Thermoleophilia</taxon>
        <taxon>Thermoleophilales</taxon>
        <taxon>Thermoleophilaceae</taxon>
        <taxon>Thermoleophilum</taxon>
    </lineage>
</organism>
<reference evidence="3" key="1">
    <citation type="submission" date="2016-10" db="EMBL/GenBank/DDBJ databases">
        <authorList>
            <person name="Varghese N."/>
            <person name="Submissions S."/>
        </authorList>
    </citation>
    <scope>NUCLEOTIDE SEQUENCE [LARGE SCALE GENOMIC DNA]</scope>
    <source>
        <strain evidence="3">ATCC 35263</strain>
    </source>
</reference>
<keyword evidence="1" id="KW-1133">Transmembrane helix</keyword>
<dbReference type="STRING" id="29539.SAMN02745716_0725"/>
<accession>A0A1H6FNG3</accession>
<keyword evidence="1" id="KW-0472">Membrane</keyword>
<evidence type="ECO:0000313" key="3">
    <source>
        <dbReference type="Proteomes" id="UP000222056"/>
    </source>
</evidence>
<feature type="transmembrane region" description="Helical" evidence="1">
    <location>
        <begin position="12"/>
        <end position="36"/>
    </location>
</feature>
<evidence type="ECO:0008006" key="4">
    <source>
        <dbReference type="Google" id="ProtNLM"/>
    </source>
</evidence>
<evidence type="ECO:0000256" key="1">
    <source>
        <dbReference type="SAM" id="Phobius"/>
    </source>
</evidence>
<keyword evidence="3" id="KW-1185">Reference proteome</keyword>
<dbReference type="Proteomes" id="UP000222056">
    <property type="component" value="Unassembled WGS sequence"/>
</dbReference>
<dbReference type="AlphaFoldDB" id="A0A1H6FNG3"/>
<protein>
    <recommendedName>
        <fullName evidence="4">CcmD family protein</fullName>
    </recommendedName>
</protein>
<evidence type="ECO:0000313" key="2">
    <source>
        <dbReference type="EMBL" id="SEH11304.1"/>
    </source>
</evidence>